<feature type="compositionally biased region" description="Basic and acidic residues" evidence="7">
    <location>
        <begin position="605"/>
        <end position="617"/>
    </location>
</feature>
<dbReference type="GO" id="GO:0004252">
    <property type="term" value="F:serine-type endopeptidase activity"/>
    <property type="evidence" value="ECO:0007669"/>
    <property type="project" value="InterPro"/>
</dbReference>
<dbReference type="PANTHER" id="PTHR43731">
    <property type="entry name" value="RHOMBOID PROTEASE"/>
    <property type="match status" value="1"/>
</dbReference>
<feature type="region of interest" description="Disordered" evidence="7">
    <location>
        <begin position="595"/>
        <end position="617"/>
    </location>
</feature>
<feature type="region of interest" description="Disordered" evidence="7">
    <location>
        <begin position="74"/>
        <end position="101"/>
    </location>
</feature>
<feature type="region of interest" description="Disordered" evidence="7">
    <location>
        <begin position="296"/>
        <end position="319"/>
    </location>
</feature>
<feature type="transmembrane region" description="Helical" evidence="8">
    <location>
        <begin position="506"/>
        <end position="526"/>
    </location>
</feature>
<feature type="transmembrane region" description="Helical" evidence="8">
    <location>
        <begin position="538"/>
        <end position="561"/>
    </location>
</feature>
<evidence type="ECO:0000256" key="2">
    <source>
        <dbReference type="ARBA" id="ARBA00009045"/>
    </source>
</evidence>
<feature type="transmembrane region" description="Helical" evidence="8">
    <location>
        <begin position="478"/>
        <end position="500"/>
    </location>
</feature>
<comment type="similarity">
    <text evidence="2">Belongs to the peptidase S54 family.</text>
</comment>
<organism evidence="10 11">
    <name type="scientific">Saxophila tyrrhenica</name>
    <dbReference type="NCBI Taxonomy" id="1690608"/>
    <lineage>
        <taxon>Eukaryota</taxon>
        <taxon>Fungi</taxon>
        <taxon>Dikarya</taxon>
        <taxon>Ascomycota</taxon>
        <taxon>Pezizomycotina</taxon>
        <taxon>Dothideomycetes</taxon>
        <taxon>Dothideomycetidae</taxon>
        <taxon>Mycosphaerellales</taxon>
        <taxon>Extremaceae</taxon>
        <taxon>Saxophila</taxon>
    </lineage>
</organism>
<dbReference type="SUPFAM" id="SSF144091">
    <property type="entry name" value="Rhomboid-like"/>
    <property type="match status" value="1"/>
</dbReference>
<evidence type="ECO:0000313" key="10">
    <source>
        <dbReference type="EMBL" id="KAK5164964.1"/>
    </source>
</evidence>
<proteinExistence type="inferred from homology"/>
<feature type="domain" description="Peptidase S54 rhomboid" evidence="9">
    <location>
        <begin position="442"/>
        <end position="584"/>
    </location>
</feature>
<evidence type="ECO:0000313" key="11">
    <source>
        <dbReference type="Proteomes" id="UP001337655"/>
    </source>
</evidence>
<accession>A0AAV9P0Y2</accession>
<keyword evidence="11" id="KW-1185">Reference proteome</keyword>
<evidence type="ECO:0000256" key="5">
    <source>
        <dbReference type="ARBA" id="ARBA00022989"/>
    </source>
</evidence>
<comment type="subcellular location">
    <subcellularLocation>
        <location evidence="1">Membrane</location>
        <topology evidence="1">Multi-pass membrane protein</topology>
    </subcellularLocation>
</comment>
<keyword evidence="4" id="KW-0378">Hydrolase</keyword>
<dbReference type="InterPro" id="IPR035952">
    <property type="entry name" value="Rhomboid-like_sf"/>
</dbReference>
<dbReference type="Pfam" id="PF01694">
    <property type="entry name" value="Rhomboid"/>
    <property type="match status" value="1"/>
</dbReference>
<dbReference type="InterPro" id="IPR022764">
    <property type="entry name" value="Peptidase_S54_rhomboid_dom"/>
</dbReference>
<dbReference type="InterPro" id="IPR050925">
    <property type="entry name" value="Rhomboid_protease_S54"/>
</dbReference>
<evidence type="ECO:0000256" key="7">
    <source>
        <dbReference type="SAM" id="MobiDB-lite"/>
    </source>
</evidence>
<keyword evidence="5 8" id="KW-1133">Transmembrane helix</keyword>
<feature type="transmembrane region" description="Helical" evidence="8">
    <location>
        <begin position="430"/>
        <end position="448"/>
    </location>
</feature>
<dbReference type="RefSeq" id="XP_064655160.1">
    <property type="nucleotide sequence ID" value="XM_064806855.1"/>
</dbReference>
<feature type="transmembrane region" description="Helical" evidence="8">
    <location>
        <begin position="397"/>
        <end position="418"/>
    </location>
</feature>
<evidence type="ECO:0000256" key="1">
    <source>
        <dbReference type="ARBA" id="ARBA00004141"/>
    </source>
</evidence>
<feature type="transmembrane region" description="Helical" evidence="8">
    <location>
        <begin position="454"/>
        <end position="471"/>
    </location>
</feature>
<dbReference type="GO" id="GO:0016020">
    <property type="term" value="C:membrane"/>
    <property type="evidence" value="ECO:0007669"/>
    <property type="project" value="UniProtKB-SubCell"/>
</dbReference>
<gene>
    <name evidence="10" type="ORF">LTR77_009629</name>
</gene>
<comment type="caution">
    <text evidence="10">The sequence shown here is derived from an EMBL/GenBank/DDBJ whole genome shotgun (WGS) entry which is preliminary data.</text>
</comment>
<evidence type="ECO:0000259" key="9">
    <source>
        <dbReference type="Pfam" id="PF01694"/>
    </source>
</evidence>
<name>A0AAV9P0Y2_9PEZI</name>
<dbReference type="Proteomes" id="UP001337655">
    <property type="component" value="Unassembled WGS sequence"/>
</dbReference>
<dbReference type="AlphaFoldDB" id="A0AAV9P0Y2"/>
<feature type="transmembrane region" description="Helical" evidence="8">
    <location>
        <begin position="367"/>
        <end position="385"/>
    </location>
</feature>
<dbReference type="PANTHER" id="PTHR43731:SF14">
    <property type="entry name" value="PRESENILIN-ASSOCIATED RHOMBOID-LIKE PROTEIN, MITOCHONDRIAL"/>
    <property type="match status" value="1"/>
</dbReference>
<sequence length="617" mass="67662">MNNVWTTIAFRAPCVARQSSRKPLLQLFNGYARLHTSTSVSRRAEQHGSSKRIGCSATWKHGYTTSAVLRMPRARPIGRRKDTLSEEPTSSSGLQPAPTVATHTEGLAEDAEALTWRDYDPAGGMPLPDGEKSQAQINGIFGNEALDAETGNYVLSVLYWRRMSGALIDSGVNFPRQSEVSREQALRGLEYVRVLDPGFDEQAAGQTWAEEESLRLQQELQERAINLKLYKRDDEPVMTAEDFEQFNQGTEYGRERNQDSALTGLREANKARNEAEAAKRIADQERSEAAALARHRGPLQLSGGVQPPTEVALTPSGGISISRPQTNAWLAPVERKPWVKYYENHAQIIKDNIVPQMSVLRRLGPSFLVLLTVLSACAYLSATYTPPPKSARLFPDTPPAIATLGGLTVLLAGFFLGGRIPPFWRTYSKYFTLVPAYPYAISLFGATFRHDTLIHLLTNIGSLWLFGLILHEDVGRGSFLAIYFASGAIGGFTSLAYNVLRKNWTSYIFGSSGCVLGVLSAACVLRPNGTIRIAGYDVPIAAWVFLGLYGTGEVVAVWRGLKTTIDHAGHLGGMVGGFGSAMWLLLQAREQRKGEEEPVMQSILADKDNPAEGGRES</sequence>
<keyword evidence="3 8" id="KW-0812">Transmembrane</keyword>
<protein>
    <recommendedName>
        <fullName evidence="9">Peptidase S54 rhomboid domain-containing protein</fullName>
    </recommendedName>
</protein>
<dbReference type="EMBL" id="JAVRRT010000018">
    <property type="protein sequence ID" value="KAK5164964.1"/>
    <property type="molecule type" value="Genomic_DNA"/>
</dbReference>
<evidence type="ECO:0000256" key="4">
    <source>
        <dbReference type="ARBA" id="ARBA00022801"/>
    </source>
</evidence>
<evidence type="ECO:0000256" key="6">
    <source>
        <dbReference type="ARBA" id="ARBA00023136"/>
    </source>
</evidence>
<evidence type="ECO:0000256" key="3">
    <source>
        <dbReference type="ARBA" id="ARBA00022692"/>
    </source>
</evidence>
<evidence type="ECO:0000256" key="8">
    <source>
        <dbReference type="SAM" id="Phobius"/>
    </source>
</evidence>
<keyword evidence="6 8" id="KW-0472">Membrane</keyword>
<reference evidence="10 11" key="1">
    <citation type="submission" date="2023-08" db="EMBL/GenBank/DDBJ databases">
        <title>Black Yeasts Isolated from many extreme environments.</title>
        <authorList>
            <person name="Coleine C."/>
            <person name="Stajich J.E."/>
            <person name="Selbmann L."/>
        </authorList>
    </citation>
    <scope>NUCLEOTIDE SEQUENCE [LARGE SCALE GENOMIC DNA]</scope>
    <source>
        <strain evidence="10 11">CCFEE 5935</strain>
    </source>
</reference>
<dbReference type="GO" id="GO:0006465">
    <property type="term" value="P:signal peptide processing"/>
    <property type="evidence" value="ECO:0007669"/>
    <property type="project" value="TreeGrafter"/>
</dbReference>
<feature type="transmembrane region" description="Helical" evidence="8">
    <location>
        <begin position="567"/>
        <end position="586"/>
    </location>
</feature>
<dbReference type="Gene3D" id="1.20.1540.10">
    <property type="entry name" value="Rhomboid-like"/>
    <property type="match status" value="1"/>
</dbReference>
<dbReference type="GeneID" id="89930959"/>